<reference evidence="3 4" key="1">
    <citation type="submission" date="2024-01" db="EMBL/GenBank/DDBJ databases">
        <title>A telomere-to-telomere, gap-free genome of sweet tea (Lithocarpus litseifolius).</title>
        <authorList>
            <person name="Zhou J."/>
        </authorList>
    </citation>
    <scope>NUCLEOTIDE SEQUENCE [LARGE SCALE GENOMIC DNA]</scope>
    <source>
        <strain evidence="3">Zhou-2022a</strain>
        <tissue evidence="3">Leaf</tissue>
    </source>
</reference>
<dbReference type="EMBL" id="JAZDWU010000002">
    <property type="protein sequence ID" value="KAL0011856.1"/>
    <property type="molecule type" value="Genomic_DNA"/>
</dbReference>
<evidence type="ECO:0000256" key="1">
    <source>
        <dbReference type="SAM" id="MobiDB-lite"/>
    </source>
</evidence>
<protein>
    <submittedName>
        <fullName evidence="3">Uncharacterized protein</fullName>
    </submittedName>
</protein>
<dbReference type="PANTHER" id="PTHR37189:SF4">
    <property type="entry name" value="TRANSMEMBRANE PROTEIN"/>
    <property type="match status" value="1"/>
</dbReference>
<dbReference type="Proteomes" id="UP001459277">
    <property type="component" value="Unassembled WGS sequence"/>
</dbReference>
<proteinExistence type="predicted"/>
<sequence>MVCLRGVSTVMIAIYGPLILMTMTMMNADHSESHELRPSDHGLEFQTNTPSSSDSEKSPPPEMMSFFGNSSSASSDVAMPKALNSNSSSSSSTADDDTSWWNNAGRGGGKSKDHVRDVLLVGSVACGLTGVVLLVASALLYAFKCRKQGSPPPPPQQQAPPPPLALPSSAALSCHDNDSGGEELYNESSFKLKGRVLLPFEYLPSLTINIRSDSYLPHRNVPANA</sequence>
<keyword evidence="2" id="KW-0472">Membrane</keyword>
<keyword evidence="2" id="KW-1133">Transmembrane helix</keyword>
<evidence type="ECO:0000313" key="4">
    <source>
        <dbReference type="Proteomes" id="UP001459277"/>
    </source>
</evidence>
<feature type="transmembrane region" description="Helical" evidence="2">
    <location>
        <begin position="6"/>
        <end position="28"/>
    </location>
</feature>
<comment type="caution">
    <text evidence="3">The sequence shown here is derived from an EMBL/GenBank/DDBJ whole genome shotgun (WGS) entry which is preliminary data.</text>
</comment>
<dbReference type="AlphaFoldDB" id="A0AAW2DT05"/>
<gene>
    <name evidence="3" type="ORF">SO802_006964</name>
</gene>
<organism evidence="3 4">
    <name type="scientific">Lithocarpus litseifolius</name>
    <dbReference type="NCBI Taxonomy" id="425828"/>
    <lineage>
        <taxon>Eukaryota</taxon>
        <taxon>Viridiplantae</taxon>
        <taxon>Streptophyta</taxon>
        <taxon>Embryophyta</taxon>
        <taxon>Tracheophyta</taxon>
        <taxon>Spermatophyta</taxon>
        <taxon>Magnoliopsida</taxon>
        <taxon>eudicotyledons</taxon>
        <taxon>Gunneridae</taxon>
        <taxon>Pentapetalae</taxon>
        <taxon>rosids</taxon>
        <taxon>fabids</taxon>
        <taxon>Fagales</taxon>
        <taxon>Fagaceae</taxon>
        <taxon>Lithocarpus</taxon>
    </lineage>
</organism>
<keyword evidence="2" id="KW-0812">Transmembrane</keyword>
<accession>A0AAW2DT05</accession>
<evidence type="ECO:0000256" key="2">
    <source>
        <dbReference type="SAM" id="Phobius"/>
    </source>
</evidence>
<feature type="transmembrane region" description="Helical" evidence="2">
    <location>
        <begin position="118"/>
        <end position="143"/>
    </location>
</feature>
<keyword evidence="4" id="KW-1185">Reference proteome</keyword>
<name>A0AAW2DT05_9ROSI</name>
<feature type="region of interest" description="Disordered" evidence="1">
    <location>
        <begin position="148"/>
        <end position="180"/>
    </location>
</feature>
<dbReference type="PANTHER" id="PTHR37189">
    <property type="entry name" value="CONCANAVALIN A-LIKE LECTIN/GLUCANASE DOMAIN-CONTAINING PROTEIN-RELATED"/>
    <property type="match status" value="1"/>
</dbReference>
<evidence type="ECO:0000313" key="3">
    <source>
        <dbReference type="EMBL" id="KAL0011856.1"/>
    </source>
</evidence>
<feature type="compositionally biased region" description="Pro residues" evidence="1">
    <location>
        <begin position="150"/>
        <end position="165"/>
    </location>
</feature>
<feature type="region of interest" description="Disordered" evidence="1">
    <location>
        <begin position="31"/>
        <end position="112"/>
    </location>
</feature>
<feature type="compositionally biased region" description="Basic and acidic residues" evidence="1">
    <location>
        <begin position="31"/>
        <end position="43"/>
    </location>
</feature>